<dbReference type="EMBL" id="KQ257451">
    <property type="protein sequence ID" value="KND04220.1"/>
    <property type="molecule type" value="Genomic_DNA"/>
</dbReference>
<keyword evidence="2" id="KW-0902">Two-component regulatory system</keyword>
<evidence type="ECO:0000256" key="4">
    <source>
        <dbReference type="SAM" id="Coils"/>
    </source>
</evidence>
<dbReference type="InterPro" id="IPR036890">
    <property type="entry name" value="HATPase_C_sf"/>
</dbReference>
<dbReference type="OMA" id="TETIRCC"/>
<dbReference type="SUPFAM" id="SSF55874">
    <property type="entry name" value="ATPase domain of HSP90 chaperone/DNA topoisomerase II/histidine kinase"/>
    <property type="match status" value="1"/>
</dbReference>
<keyword evidence="1 3" id="KW-0597">Phosphoprotein</keyword>
<name>A0A0L0HTJ4_SPIPD</name>
<feature type="transmembrane region" description="Helical" evidence="6">
    <location>
        <begin position="213"/>
        <end position="234"/>
    </location>
</feature>
<dbReference type="VEuPathDB" id="FungiDB:SPPG_01652"/>
<dbReference type="CDD" id="cd17546">
    <property type="entry name" value="REC_hyHK_CKI1_RcsC-like"/>
    <property type="match status" value="2"/>
</dbReference>
<feature type="compositionally biased region" description="Basic and acidic residues" evidence="5">
    <location>
        <begin position="1140"/>
        <end position="1156"/>
    </location>
</feature>
<feature type="transmembrane region" description="Helical" evidence="6">
    <location>
        <begin position="61"/>
        <end position="85"/>
    </location>
</feature>
<feature type="region of interest" description="Disordered" evidence="5">
    <location>
        <begin position="653"/>
        <end position="674"/>
    </location>
</feature>
<evidence type="ECO:0000313" key="9">
    <source>
        <dbReference type="EMBL" id="KND04220.1"/>
    </source>
</evidence>
<dbReference type="PANTHER" id="PTHR45339:SF1">
    <property type="entry name" value="HYBRID SIGNAL TRANSDUCTION HISTIDINE KINASE J"/>
    <property type="match status" value="1"/>
</dbReference>
<feature type="compositionally biased region" description="Polar residues" evidence="5">
    <location>
        <begin position="1096"/>
        <end position="1112"/>
    </location>
</feature>
<dbReference type="STRING" id="645134.A0A0L0HTJ4"/>
<feature type="compositionally biased region" description="Basic and acidic residues" evidence="5">
    <location>
        <begin position="897"/>
        <end position="911"/>
    </location>
</feature>
<keyword evidence="4" id="KW-0175">Coiled coil</keyword>
<organism evidence="9 10">
    <name type="scientific">Spizellomyces punctatus (strain DAOM BR117)</name>
    <dbReference type="NCBI Taxonomy" id="645134"/>
    <lineage>
        <taxon>Eukaryota</taxon>
        <taxon>Fungi</taxon>
        <taxon>Fungi incertae sedis</taxon>
        <taxon>Chytridiomycota</taxon>
        <taxon>Chytridiomycota incertae sedis</taxon>
        <taxon>Chytridiomycetes</taxon>
        <taxon>Spizellomycetales</taxon>
        <taxon>Spizellomycetaceae</taxon>
        <taxon>Spizellomyces</taxon>
    </lineage>
</organism>
<feature type="transmembrane region" description="Helical" evidence="6">
    <location>
        <begin position="116"/>
        <end position="135"/>
    </location>
</feature>
<feature type="transmembrane region" description="Helical" evidence="6">
    <location>
        <begin position="176"/>
        <end position="201"/>
    </location>
</feature>
<dbReference type="GO" id="GO:0000160">
    <property type="term" value="P:phosphorelay signal transduction system"/>
    <property type="evidence" value="ECO:0007669"/>
    <property type="project" value="UniProtKB-KW"/>
</dbReference>
<dbReference type="AlphaFoldDB" id="A0A0L0HTJ4"/>
<keyword evidence="6" id="KW-1133">Transmembrane helix</keyword>
<dbReference type="GeneID" id="27685303"/>
<accession>A0A0L0HTJ4</accession>
<evidence type="ECO:0000256" key="2">
    <source>
        <dbReference type="ARBA" id="ARBA00023012"/>
    </source>
</evidence>
<reference evidence="9 10" key="1">
    <citation type="submission" date="2009-08" db="EMBL/GenBank/DDBJ databases">
        <title>The Genome Sequence of Spizellomyces punctatus strain DAOM BR117.</title>
        <authorList>
            <consortium name="The Broad Institute Genome Sequencing Platform"/>
            <person name="Russ C."/>
            <person name="Cuomo C."/>
            <person name="Shea T."/>
            <person name="Young S.K."/>
            <person name="Zeng Q."/>
            <person name="Koehrsen M."/>
            <person name="Haas B."/>
            <person name="Borodovsky M."/>
            <person name="Guigo R."/>
            <person name="Alvarado L."/>
            <person name="Berlin A."/>
            <person name="Bochicchio J."/>
            <person name="Borenstein D."/>
            <person name="Chapman S."/>
            <person name="Chen Z."/>
            <person name="Engels R."/>
            <person name="Freedman E."/>
            <person name="Gellesch M."/>
            <person name="Goldberg J."/>
            <person name="Griggs A."/>
            <person name="Gujja S."/>
            <person name="Heiman D."/>
            <person name="Hepburn T."/>
            <person name="Howarth C."/>
            <person name="Jen D."/>
            <person name="Larson L."/>
            <person name="Lewis B."/>
            <person name="Mehta T."/>
            <person name="Park D."/>
            <person name="Pearson M."/>
            <person name="Roberts A."/>
            <person name="Saif S."/>
            <person name="Shenoy N."/>
            <person name="Sisk P."/>
            <person name="Stolte C."/>
            <person name="Sykes S."/>
            <person name="Thomson T."/>
            <person name="Walk T."/>
            <person name="White J."/>
            <person name="Yandava C."/>
            <person name="Burger G."/>
            <person name="Gray M.W."/>
            <person name="Holland P.W.H."/>
            <person name="King N."/>
            <person name="Lang F.B.F."/>
            <person name="Roger A.J."/>
            <person name="Ruiz-Trillo I."/>
            <person name="Lander E."/>
            <person name="Nusbaum C."/>
        </authorList>
    </citation>
    <scope>NUCLEOTIDE SEQUENCE [LARGE SCALE GENOMIC DNA]</scope>
    <source>
        <strain evidence="9 10">DAOM BR117</strain>
    </source>
</reference>
<dbReference type="OrthoDB" id="2162381at2759"/>
<feature type="region of interest" description="Disordered" evidence="5">
    <location>
        <begin position="1094"/>
        <end position="1228"/>
    </location>
</feature>
<feature type="compositionally biased region" description="Low complexity" evidence="5">
    <location>
        <begin position="918"/>
        <end position="931"/>
    </location>
</feature>
<evidence type="ECO:0000259" key="7">
    <source>
        <dbReference type="PROSITE" id="PS50109"/>
    </source>
</evidence>
<evidence type="ECO:0000256" key="5">
    <source>
        <dbReference type="SAM" id="MobiDB-lite"/>
    </source>
</evidence>
<dbReference type="eggNOG" id="KOG0519">
    <property type="taxonomic scope" value="Eukaryota"/>
</dbReference>
<keyword evidence="6" id="KW-0812">Transmembrane</keyword>
<proteinExistence type="predicted"/>
<dbReference type="Gene3D" id="3.40.50.2300">
    <property type="match status" value="2"/>
</dbReference>
<feature type="domain" description="Response regulatory" evidence="8">
    <location>
        <begin position="945"/>
        <end position="1066"/>
    </location>
</feature>
<feature type="domain" description="Histidine kinase" evidence="7">
    <location>
        <begin position="405"/>
        <end position="634"/>
    </location>
</feature>
<feature type="modified residue" description="4-aspartylphosphate" evidence="3">
    <location>
        <position position="811"/>
    </location>
</feature>
<feature type="modified residue" description="4-aspartylphosphate" evidence="3">
    <location>
        <position position="997"/>
    </location>
</feature>
<dbReference type="InterPro" id="IPR005467">
    <property type="entry name" value="His_kinase_dom"/>
</dbReference>
<evidence type="ECO:0008006" key="11">
    <source>
        <dbReference type="Google" id="ProtNLM"/>
    </source>
</evidence>
<dbReference type="Gene3D" id="3.30.565.10">
    <property type="entry name" value="Histidine kinase-like ATPase, C-terminal domain"/>
    <property type="match status" value="1"/>
</dbReference>
<feature type="transmembrane region" description="Helical" evidence="6">
    <location>
        <begin position="343"/>
        <end position="371"/>
    </location>
</feature>
<evidence type="ECO:0000256" key="3">
    <source>
        <dbReference type="PROSITE-ProRule" id="PRU00169"/>
    </source>
</evidence>
<feature type="transmembrane region" description="Helical" evidence="6">
    <location>
        <begin position="303"/>
        <end position="323"/>
    </location>
</feature>
<keyword evidence="6" id="KW-0472">Membrane</keyword>
<feature type="compositionally biased region" description="Polar residues" evidence="5">
    <location>
        <begin position="653"/>
        <end position="667"/>
    </location>
</feature>
<dbReference type="PROSITE" id="PS50110">
    <property type="entry name" value="RESPONSE_REGULATORY"/>
    <property type="match status" value="2"/>
</dbReference>
<gene>
    <name evidence="9" type="ORF">SPPG_01652</name>
</gene>
<dbReference type="SMART" id="SM00448">
    <property type="entry name" value="REC"/>
    <property type="match status" value="2"/>
</dbReference>
<keyword evidence="10" id="KW-1185">Reference proteome</keyword>
<evidence type="ECO:0000313" key="10">
    <source>
        <dbReference type="Proteomes" id="UP000053201"/>
    </source>
</evidence>
<feature type="region of interest" description="Disordered" evidence="5">
    <location>
        <begin position="881"/>
        <end position="931"/>
    </location>
</feature>
<dbReference type="InterPro" id="IPR011006">
    <property type="entry name" value="CheY-like_superfamily"/>
</dbReference>
<sequence length="1228" mass="133185">MARADDVDLDATHTDLREQELSLPTILGRMPARTRPAQREDVLPKRTRRHERFQAPEQLGISYFASGLQACFSVVAWGVFFFVLAHISRTCRVGKLILIWLPTGALASAMMRTDTAVRYVLALFYVLIVMGSMAMEFPIATAGVVAVSSGVVGVLISTVMRWAVPNVSKGLETLRGIVIFSCLIPVSALLETCCFALGMSSLQLLAGVSYKQLVFNMFPPVMLGLLVTCPFLTTMDKRKAIHVVWFWKQGYMYEALWFTLSIGLAVGLPFTFASVPNNNFGPVFFYMFPLSMAVALTTGMSGLCVYAAVAITSVLSANIVLVQPSAPVDTDYTSFRTEMLQRLQYWVCVMMTAGLMLAAAVAERNALLAILERKERERERNNRDESLKRPSAALAASESSMVLGFVCNELRKPIEDIVRMTEPMALVGEDAFAAASVSLCGRAIKRLGEHILQLLTDAYDFARIGNGLVTPKVSVVNLPELLEQITTAVRAQYGNRKIQLEVRLAPGLPQYVLVDESCLRRVLQVLCANACKHVSRRSRIIFDAVLSTKYSRGGEKRDTVDVDMSITVTDWVLEHPQADILLRPYAHLSATTTATADLSLAVASGFARCMGGRVVVFGQHGRGTVFSCKFPLRVLERPPSLGEMEMGDLGVSETSSIASTPPASLPTTLERPSRPPLLRQLTGAAGNAAGALLTKDISRRLSLGTLRRRSRDYAAVSGNEATMTVEHTTEDYPPDTPPETHIGEIEPVESGPSDFKDSKKLVLVVDDSSISRAILVRMLQRYPQLDVHEAANGSRALQLCLAQTFSIIFMDMEMPEMTGPAVALRLRHEGLTAPIILTTANTLGQDQLRQSGINELLVKPITKENIKNVLSKYGVIEELEPTYPPETPLSSAPTTMERSETADLLPKHPKDGITGYESPKSTPSSSLSRPSSLFRPQHLLVGNAAILVVDDNPIGRALLKKALTQILPGRDIVEAADGSEAVARCAAGEKFAIIYMDLEMPHMDGDIAATRIRNMRVASGGPPIVAVTGHGLDSEAYHSLRAAGINEAISKPVAREVLVDTLRRYGILGISPSPSGTTSPEFERKDAGFAPVRMGSSVSESVVRSAPGSSRLMTPDLGAAVRALRDRERLSPLSRSRSPSPERKQPHRGESAEAGRRSTISSGSSPTFKLKGRSGGTSPDTASPPEHAANSPGDLRRILLRGGSPVEIPRRRLASAPDVGLSRNSGVE</sequence>
<dbReference type="SUPFAM" id="SSF52172">
    <property type="entry name" value="CheY-like"/>
    <property type="match status" value="2"/>
</dbReference>
<dbReference type="InParanoid" id="A0A0L0HTJ4"/>
<feature type="compositionally biased region" description="Polar residues" evidence="5">
    <location>
        <begin position="1158"/>
        <end position="1167"/>
    </location>
</feature>
<feature type="transmembrane region" description="Helical" evidence="6">
    <location>
        <begin position="255"/>
        <end position="273"/>
    </location>
</feature>
<dbReference type="Pfam" id="PF00072">
    <property type="entry name" value="Response_reg"/>
    <property type="match status" value="2"/>
</dbReference>
<evidence type="ECO:0000256" key="6">
    <source>
        <dbReference type="SAM" id="Phobius"/>
    </source>
</evidence>
<evidence type="ECO:0000259" key="8">
    <source>
        <dbReference type="PROSITE" id="PS50110"/>
    </source>
</evidence>
<dbReference type="Proteomes" id="UP000053201">
    <property type="component" value="Unassembled WGS sequence"/>
</dbReference>
<dbReference type="PROSITE" id="PS50109">
    <property type="entry name" value="HIS_KIN"/>
    <property type="match status" value="1"/>
</dbReference>
<dbReference type="InterPro" id="IPR001789">
    <property type="entry name" value="Sig_transdc_resp-reg_receiver"/>
</dbReference>
<feature type="coiled-coil region" evidence="4">
    <location>
        <begin position="357"/>
        <end position="384"/>
    </location>
</feature>
<protein>
    <recommendedName>
        <fullName evidence="11">Response regulatory domain-containing protein</fullName>
    </recommendedName>
</protein>
<evidence type="ECO:0000256" key="1">
    <source>
        <dbReference type="ARBA" id="ARBA00022553"/>
    </source>
</evidence>
<feature type="domain" description="Response regulatory" evidence="8">
    <location>
        <begin position="761"/>
        <end position="874"/>
    </location>
</feature>
<dbReference type="PANTHER" id="PTHR45339">
    <property type="entry name" value="HYBRID SIGNAL TRANSDUCTION HISTIDINE KINASE J"/>
    <property type="match status" value="1"/>
</dbReference>
<dbReference type="RefSeq" id="XP_016612259.1">
    <property type="nucleotide sequence ID" value="XM_016749972.1"/>
</dbReference>
<feature type="transmembrane region" description="Helical" evidence="6">
    <location>
        <begin position="141"/>
        <end position="164"/>
    </location>
</feature>